<evidence type="ECO:0000256" key="5">
    <source>
        <dbReference type="ARBA" id="ARBA00022989"/>
    </source>
</evidence>
<dbReference type="CDD" id="cd17321">
    <property type="entry name" value="MFS_MMR_MDR_like"/>
    <property type="match status" value="1"/>
</dbReference>
<dbReference type="InterPro" id="IPR036259">
    <property type="entry name" value="MFS_trans_sf"/>
</dbReference>
<feature type="transmembrane region" description="Helical" evidence="7">
    <location>
        <begin position="59"/>
        <end position="79"/>
    </location>
</feature>
<evidence type="ECO:0000256" key="4">
    <source>
        <dbReference type="ARBA" id="ARBA00022692"/>
    </source>
</evidence>
<comment type="caution">
    <text evidence="9">The sequence shown here is derived from an EMBL/GenBank/DDBJ whole genome shotgun (WGS) entry which is preliminary data.</text>
</comment>
<evidence type="ECO:0000256" key="3">
    <source>
        <dbReference type="ARBA" id="ARBA00022475"/>
    </source>
</evidence>
<dbReference type="Gene3D" id="1.20.1720.10">
    <property type="entry name" value="Multidrug resistance protein D"/>
    <property type="match status" value="1"/>
</dbReference>
<feature type="transmembrane region" description="Helical" evidence="7">
    <location>
        <begin position="149"/>
        <end position="168"/>
    </location>
</feature>
<dbReference type="InterPro" id="IPR020846">
    <property type="entry name" value="MFS_dom"/>
</dbReference>
<dbReference type="PANTHER" id="PTHR42718">
    <property type="entry name" value="MAJOR FACILITATOR SUPERFAMILY MULTIDRUG TRANSPORTER MFSC"/>
    <property type="match status" value="1"/>
</dbReference>
<sequence length="483" mass="50007">MSSPDLARGSTAADGVTPGVVLAFLCIAQFMVFLDVSIVNVALPTIEAGLSIPENQLPWLVTAYGLMLGGCLLSGARLGDRFGRRRILRTGLLLFGLASLAAGLAGDPIVLFVARGVQGFGAALMAPSALSTLTATFEEGPDRNRALGIWGALTGLAPVAGNVLGGVLSEGPGWRWIFFINVPIAVLAVLFAPRILPETRTAAHEKFDIVGAALLTGGLLALIHTLAEAIEKGWSDPLIIGGIVVATGLLTAFVMVERHISAPLVPFSIFRNSTLRTADLATLFLLGCVVTIFFFASLFMQQVLGYSAVRTGLSYLPLALIVGVGAGVASNVSSRAAAKPVLLIGLTLVTAGMISLWQLPTDASYATRILPTFLVTGLGMGLSFVPLQIAAQIGVHDREAGLAAGLINTSQELGGALGVAVAATIAFRRVDELTAWANGDPARTDVARASVFHDAFLVGGCFALTALVLSAVLLPMMRAGETG</sequence>
<accession>A0ABS5TN85</accession>
<comment type="subcellular location">
    <subcellularLocation>
        <location evidence="1">Cell membrane</location>
        <topology evidence="1">Multi-pass membrane protein</topology>
    </subcellularLocation>
</comment>
<evidence type="ECO:0000313" key="9">
    <source>
        <dbReference type="EMBL" id="MBT0772561.1"/>
    </source>
</evidence>
<dbReference type="Proteomes" id="UP001197247">
    <property type="component" value="Unassembled WGS sequence"/>
</dbReference>
<dbReference type="NCBIfam" id="TIGR00711">
    <property type="entry name" value="efflux_EmrB"/>
    <property type="match status" value="1"/>
</dbReference>
<evidence type="ECO:0000256" key="6">
    <source>
        <dbReference type="ARBA" id="ARBA00023136"/>
    </source>
</evidence>
<feature type="transmembrane region" description="Helical" evidence="7">
    <location>
        <begin position="312"/>
        <end position="329"/>
    </location>
</feature>
<feature type="transmembrane region" description="Helical" evidence="7">
    <location>
        <begin position="277"/>
        <end position="300"/>
    </location>
</feature>
<dbReference type="Pfam" id="PF07690">
    <property type="entry name" value="MFS_1"/>
    <property type="match status" value="1"/>
</dbReference>
<keyword evidence="6 7" id="KW-0472">Membrane</keyword>
<feature type="domain" description="Major facilitator superfamily (MFS) profile" evidence="8">
    <location>
        <begin position="21"/>
        <end position="478"/>
    </location>
</feature>
<evidence type="ECO:0000256" key="1">
    <source>
        <dbReference type="ARBA" id="ARBA00004651"/>
    </source>
</evidence>
<feature type="transmembrane region" description="Helical" evidence="7">
    <location>
        <begin position="238"/>
        <end position="256"/>
    </location>
</feature>
<feature type="transmembrane region" description="Helical" evidence="7">
    <location>
        <begin position="455"/>
        <end position="477"/>
    </location>
</feature>
<dbReference type="PRINTS" id="PR01036">
    <property type="entry name" value="TCRTETB"/>
</dbReference>
<gene>
    <name evidence="9" type="ORF">KIH74_26685</name>
</gene>
<keyword evidence="5 7" id="KW-1133">Transmembrane helix</keyword>
<keyword evidence="2" id="KW-0813">Transport</keyword>
<dbReference type="PANTHER" id="PTHR42718:SF46">
    <property type="entry name" value="BLR6921 PROTEIN"/>
    <property type="match status" value="1"/>
</dbReference>
<dbReference type="RefSeq" id="WP_214159107.1">
    <property type="nucleotide sequence ID" value="NZ_JAHBAY010000013.1"/>
</dbReference>
<keyword evidence="10" id="KW-1185">Reference proteome</keyword>
<evidence type="ECO:0000259" key="8">
    <source>
        <dbReference type="PROSITE" id="PS50850"/>
    </source>
</evidence>
<dbReference type="InterPro" id="IPR011701">
    <property type="entry name" value="MFS"/>
</dbReference>
<feature type="transmembrane region" description="Helical" evidence="7">
    <location>
        <begin position="20"/>
        <end position="39"/>
    </location>
</feature>
<feature type="transmembrane region" description="Helical" evidence="7">
    <location>
        <begin position="174"/>
        <end position="195"/>
    </location>
</feature>
<dbReference type="InterPro" id="IPR004638">
    <property type="entry name" value="EmrB-like"/>
</dbReference>
<feature type="transmembrane region" description="Helical" evidence="7">
    <location>
        <begin position="207"/>
        <end position="226"/>
    </location>
</feature>
<dbReference type="SUPFAM" id="SSF103473">
    <property type="entry name" value="MFS general substrate transporter"/>
    <property type="match status" value="1"/>
</dbReference>
<feature type="transmembrane region" description="Helical" evidence="7">
    <location>
        <begin position="365"/>
        <end position="385"/>
    </location>
</feature>
<dbReference type="PROSITE" id="PS50850">
    <property type="entry name" value="MFS"/>
    <property type="match status" value="1"/>
</dbReference>
<dbReference type="Gene3D" id="1.20.1250.20">
    <property type="entry name" value="MFS general substrate transporter like domains"/>
    <property type="match status" value="1"/>
</dbReference>
<reference evidence="9 10" key="1">
    <citation type="submission" date="2021-05" db="EMBL/GenBank/DDBJ databases">
        <title>Kineosporia and Streptomyces sp. nov. two new marine actinobacteria isolated from Coral.</title>
        <authorList>
            <person name="Buangrab K."/>
            <person name="Sutthacheep M."/>
            <person name="Yeemin T."/>
            <person name="Harunari E."/>
            <person name="Igarashi Y."/>
            <person name="Kanchanasin P."/>
            <person name="Tanasupawat S."/>
            <person name="Phongsopitanun W."/>
        </authorList>
    </citation>
    <scope>NUCLEOTIDE SEQUENCE [LARGE SCALE GENOMIC DNA]</scope>
    <source>
        <strain evidence="9 10">J2-2</strain>
    </source>
</reference>
<proteinExistence type="predicted"/>
<feature type="transmembrane region" description="Helical" evidence="7">
    <location>
        <begin position="341"/>
        <end position="359"/>
    </location>
</feature>
<keyword evidence="4 7" id="KW-0812">Transmembrane</keyword>
<evidence type="ECO:0000313" key="10">
    <source>
        <dbReference type="Proteomes" id="UP001197247"/>
    </source>
</evidence>
<feature type="transmembrane region" description="Helical" evidence="7">
    <location>
        <begin position="120"/>
        <end position="137"/>
    </location>
</feature>
<keyword evidence="3" id="KW-1003">Cell membrane</keyword>
<evidence type="ECO:0000256" key="2">
    <source>
        <dbReference type="ARBA" id="ARBA00022448"/>
    </source>
</evidence>
<feature type="transmembrane region" description="Helical" evidence="7">
    <location>
        <begin position="91"/>
        <end position="114"/>
    </location>
</feature>
<dbReference type="EMBL" id="JAHBAY010000013">
    <property type="protein sequence ID" value="MBT0772561.1"/>
    <property type="molecule type" value="Genomic_DNA"/>
</dbReference>
<protein>
    <submittedName>
        <fullName evidence="9">MFS transporter</fullName>
    </submittedName>
</protein>
<name>A0ABS5TN85_9ACTN</name>
<organism evidence="9 10">
    <name type="scientific">Kineosporia corallincola</name>
    <dbReference type="NCBI Taxonomy" id="2835133"/>
    <lineage>
        <taxon>Bacteria</taxon>
        <taxon>Bacillati</taxon>
        <taxon>Actinomycetota</taxon>
        <taxon>Actinomycetes</taxon>
        <taxon>Kineosporiales</taxon>
        <taxon>Kineosporiaceae</taxon>
        <taxon>Kineosporia</taxon>
    </lineage>
</organism>
<evidence type="ECO:0000256" key="7">
    <source>
        <dbReference type="SAM" id="Phobius"/>
    </source>
</evidence>